<sequence length="111" mass="12684">MDVKSAEIKKITKNNVKNEESLLLEIHNGFNKIKLSITGKTIRYDDLKDIGNNLDIFKIKGVFYARNCCKNSPITVLDSNKDKDKEEIINLIVDILSLIGEELSIELEKFQ</sequence>
<accession>A0A4U9RZ57</accession>
<dbReference type="EMBL" id="LR590481">
    <property type="protein sequence ID" value="VTQ96443.1"/>
    <property type="molecule type" value="Genomic_DNA"/>
</dbReference>
<dbReference type="KEGG" id="hhw:NCTC503_02722"/>
<dbReference type="AlphaFoldDB" id="A0A4U9RZ57"/>
<evidence type="ECO:0000313" key="1">
    <source>
        <dbReference type="EMBL" id="VTQ96443.1"/>
    </source>
</evidence>
<reference evidence="1 2" key="1">
    <citation type="submission" date="2019-05" db="EMBL/GenBank/DDBJ databases">
        <authorList>
            <consortium name="Pathogen Informatics"/>
        </authorList>
    </citation>
    <scope>NUCLEOTIDE SEQUENCE [LARGE SCALE GENOMIC DNA]</scope>
    <source>
        <strain evidence="1 2">NCTC503</strain>
    </source>
</reference>
<protein>
    <submittedName>
        <fullName evidence="1">Uncharacterized protein</fullName>
    </submittedName>
</protein>
<evidence type="ECO:0000313" key="2">
    <source>
        <dbReference type="Proteomes" id="UP000308489"/>
    </source>
</evidence>
<dbReference type="OrthoDB" id="1934953at2"/>
<organism evidence="1 2">
    <name type="scientific">Hathewaya histolytica</name>
    <name type="common">Clostridium histolyticum</name>
    <dbReference type="NCBI Taxonomy" id="1498"/>
    <lineage>
        <taxon>Bacteria</taxon>
        <taxon>Bacillati</taxon>
        <taxon>Bacillota</taxon>
        <taxon>Clostridia</taxon>
        <taxon>Eubacteriales</taxon>
        <taxon>Clostridiaceae</taxon>
        <taxon>Hathewaya</taxon>
    </lineage>
</organism>
<gene>
    <name evidence="1" type="ORF">NCTC503_02722</name>
</gene>
<dbReference type="RefSeq" id="WP_138211185.1">
    <property type="nucleotide sequence ID" value="NZ_CBCRUQ010000007.1"/>
</dbReference>
<keyword evidence="2" id="KW-1185">Reference proteome</keyword>
<dbReference type="Proteomes" id="UP000308489">
    <property type="component" value="Chromosome 1"/>
</dbReference>
<name>A0A4U9RZ57_HATHI</name>
<proteinExistence type="predicted"/>